<dbReference type="InterPro" id="IPR037401">
    <property type="entry name" value="SnoaL-like"/>
</dbReference>
<dbReference type="SUPFAM" id="SSF54427">
    <property type="entry name" value="NTF2-like"/>
    <property type="match status" value="1"/>
</dbReference>
<proteinExistence type="predicted"/>
<dbReference type="AlphaFoldDB" id="A0A6C7E5T4"/>
<sequence length="176" mass="20016">MPGLRHGRERAIVNDYQHISNLIGRYGQIVDEWPRQPDAYADLFTDDAEFTDNGVTIRSRAKLHRLMSLAEEHTRDQPMLAGTRHLMLNPVIEVDGAKGNGSVDLLVIELSADHGWRIRGSGRYHDQYARDVDGTWRFRSRRLQWFKDGGPDPRSPGLGDAYAAVFQSVMNESELQ</sequence>
<reference evidence="2 3" key="1">
    <citation type="journal article" date="2013" name="Int. J. Syst. Evol. Microbiol.">
        <title>Ilumatobacter nonamiense sp. nov. and Ilumatobacter coccineum sp. nov., isolated from seashore sand.</title>
        <authorList>
            <person name="Matsumoto A."/>
            <person name="Kasai H."/>
            <person name="Matsuo Y."/>
            <person name="Shizuri Y."/>
            <person name="Ichikawa N."/>
            <person name="Fujita N."/>
            <person name="Omura S."/>
            <person name="Takahashi Y."/>
        </authorList>
    </citation>
    <scope>NUCLEOTIDE SEQUENCE [LARGE SCALE GENOMIC DNA]</scope>
    <source>
        <strain evidence="3">NBRC 103263 / KCTC 29153 / YM16-304</strain>
    </source>
</reference>
<dbReference type="Pfam" id="PF13577">
    <property type="entry name" value="SnoaL_4"/>
    <property type="match status" value="1"/>
</dbReference>
<dbReference type="Gene3D" id="3.10.450.50">
    <property type="match status" value="1"/>
</dbReference>
<feature type="domain" description="SnoaL-like" evidence="1">
    <location>
        <begin position="13"/>
        <end position="142"/>
    </location>
</feature>
<name>A0A6C7E5T4_ILUCY</name>
<accession>A0A6C7E5T4</accession>
<evidence type="ECO:0000313" key="3">
    <source>
        <dbReference type="Proteomes" id="UP000011863"/>
    </source>
</evidence>
<keyword evidence="3" id="KW-1185">Reference proteome</keyword>
<dbReference type="InterPro" id="IPR032710">
    <property type="entry name" value="NTF2-like_dom_sf"/>
</dbReference>
<dbReference type="Proteomes" id="UP000011863">
    <property type="component" value="Chromosome"/>
</dbReference>
<dbReference type="CDD" id="cd00531">
    <property type="entry name" value="NTF2_like"/>
    <property type="match status" value="1"/>
</dbReference>
<protein>
    <recommendedName>
        <fullName evidence="1">SnoaL-like domain-containing protein</fullName>
    </recommendedName>
</protein>
<evidence type="ECO:0000313" key="2">
    <source>
        <dbReference type="EMBL" id="BAN00649.1"/>
    </source>
</evidence>
<dbReference type="EMBL" id="AP012057">
    <property type="protein sequence ID" value="BAN00649.1"/>
    <property type="molecule type" value="Genomic_DNA"/>
</dbReference>
<organism evidence="2 3">
    <name type="scientific">Ilumatobacter coccineus (strain NBRC 103263 / KCTC 29153 / YM16-304)</name>
    <dbReference type="NCBI Taxonomy" id="1313172"/>
    <lineage>
        <taxon>Bacteria</taxon>
        <taxon>Bacillati</taxon>
        <taxon>Actinomycetota</taxon>
        <taxon>Acidimicrobiia</taxon>
        <taxon>Acidimicrobiales</taxon>
        <taxon>Ilumatobacteraceae</taxon>
        <taxon>Ilumatobacter</taxon>
    </lineage>
</organism>
<dbReference type="KEGG" id="aym:YM304_03350"/>
<evidence type="ECO:0000259" key="1">
    <source>
        <dbReference type="Pfam" id="PF13577"/>
    </source>
</evidence>
<gene>
    <name evidence="2" type="ORF">YM304_03350</name>
</gene>